<sequence>MIYLLIGAGGMVGALLRYFLGIYVDTGWSTAFPLSTLTANYIGCFVLGWFSAWSSSAQAVPVWARKSFATGLIGSFTTFSTFGLETVELYRQGMIWTGSVYVFLSFTGGLLMVGFGNRAAGRQGG</sequence>
<protein>
    <recommendedName>
        <fullName evidence="10">Fluoride-specific ion channel FluC</fullName>
    </recommendedName>
</protein>
<feature type="binding site" evidence="10">
    <location>
        <position position="74"/>
    </location>
    <ligand>
        <name>Na(+)</name>
        <dbReference type="ChEBI" id="CHEBI:29101"/>
        <note>structural</note>
    </ligand>
</feature>
<evidence type="ECO:0000256" key="9">
    <source>
        <dbReference type="ARBA" id="ARBA00049940"/>
    </source>
</evidence>
<keyword evidence="2 10" id="KW-1003">Cell membrane</keyword>
<feature type="binding site" evidence="10">
    <location>
        <position position="77"/>
    </location>
    <ligand>
        <name>Na(+)</name>
        <dbReference type="ChEBI" id="CHEBI:29101"/>
        <note>structural</note>
    </ligand>
</feature>
<evidence type="ECO:0000256" key="1">
    <source>
        <dbReference type="ARBA" id="ARBA00004651"/>
    </source>
</evidence>
<accession>A0ABU5ZGN2</accession>
<feature type="transmembrane region" description="Helical" evidence="10">
    <location>
        <begin position="31"/>
        <end position="50"/>
    </location>
</feature>
<reference evidence="11" key="1">
    <citation type="submission" date="2023-12" db="EMBL/GenBank/DDBJ databases">
        <title>Fervidustalea candida gen. nov., sp. nov., a novel member of the family Paenibacillaceae isolated from a geothermal area.</title>
        <authorList>
            <person name="Li W.-J."/>
            <person name="Jiao J.-Y."/>
            <person name="Chen Y."/>
        </authorList>
    </citation>
    <scope>NUCLEOTIDE SEQUENCE</scope>
    <source>
        <strain evidence="11">SYSU GA230002</strain>
    </source>
</reference>
<evidence type="ECO:0000256" key="7">
    <source>
        <dbReference type="ARBA" id="ARBA00035120"/>
    </source>
</evidence>
<evidence type="ECO:0000256" key="4">
    <source>
        <dbReference type="ARBA" id="ARBA00022989"/>
    </source>
</evidence>
<dbReference type="PANTHER" id="PTHR28259:SF1">
    <property type="entry name" value="FLUORIDE EXPORT PROTEIN 1-RELATED"/>
    <property type="match status" value="1"/>
</dbReference>
<evidence type="ECO:0000256" key="5">
    <source>
        <dbReference type="ARBA" id="ARBA00023136"/>
    </source>
</evidence>
<comment type="catalytic activity">
    <reaction evidence="8">
        <text>fluoride(in) = fluoride(out)</text>
        <dbReference type="Rhea" id="RHEA:76159"/>
        <dbReference type="ChEBI" id="CHEBI:17051"/>
    </reaction>
    <physiologicalReaction direction="left-to-right" evidence="8">
        <dbReference type="Rhea" id="RHEA:76160"/>
    </physiologicalReaction>
</comment>
<evidence type="ECO:0000313" key="12">
    <source>
        <dbReference type="Proteomes" id="UP001310386"/>
    </source>
</evidence>
<dbReference type="EMBL" id="JAYJLD010000009">
    <property type="protein sequence ID" value="MEB3101651.1"/>
    <property type="molecule type" value="Genomic_DNA"/>
</dbReference>
<keyword evidence="10" id="KW-0813">Transport</keyword>
<evidence type="ECO:0000256" key="3">
    <source>
        <dbReference type="ARBA" id="ARBA00022692"/>
    </source>
</evidence>
<feature type="transmembrane region" description="Helical" evidence="10">
    <location>
        <begin position="94"/>
        <end position="115"/>
    </location>
</feature>
<keyword evidence="12" id="KW-1185">Reference proteome</keyword>
<dbReference type="HAMAP" id="MF_00454">
    <property type="entry name" value="FluC"/>
    <property type="match status" value="1"/>
</dbReference>
<evidence type="ECO:0000256" key="6">
    <source>
        <dbReference type="ARBA" id="ARBA00023303"/>
    </source>
</evidence>
<keyword evidence="6 10" id="KW-0407">Ion channel</keyword>
<keyword evidence="5 10" id="KW-0472">Membrane</keyword>
<keyword evidence="3 10" id="KW-0812">Transmembrane</keyword>
<gene>
    <name evidence="10 11" type="primary">crcB</name>
    <name evidence="10" type="synonym">fluC</name>
    <name evidence="11" type="ORF">VF724_08245</name>
</gene>
<evidence type="ECO:0000256" key="10">
    <source>
        <dbReference type="HAMAP-Rule" id="MF_00454"/>
    </source>
</evidence>
<comment type="activity regulation">
    <text evidence="10">Na(+) is not transported, but it plays an essential structural role and its presence is essential for fluoride channel function.</text>
</comment>
<dbReference type="RefSeq" id="WP_371753770.1">
    <property type="nucleotide sequence ID" value="NZ_JAYJLD010000009.1"/>
</dbReference>
<evidence type="ECO:0000256" key="2">
    <source>
        <dbReference type="ARBA" id="ARBA00022475"/>
    </source>
</evidence>
<comment type="caution">
    <text evidence="11">The sequence shown here is derived from an EMBL/GenBank/DDBJ whole genome shotgun (WGS) entry which is preliminary data.</text>
</comment>
<keyword evidence="10" id="KW-0406">Ion transport</keyword>
<dbReference type="Proteomes" id="UP001310386">
    <property type="component" value="Unassembled WGS sequence"/>
</dbReference>
<proteinExistence type="inferred from homology"/>
<evidence type="ECO:0000313" key="11">
    <source>
        <dbReference type="EMBL" id="MEB3101651.1"/>
    </source>
</evidence>
<dbReference type="InterPro" id="IPR003691">
    <property type="entry name" value="FluC"/>
</dbReference>
<name>A0ABU5ZGN2_9BACL</name>
<dbReference type="Pfam" id="PF02537">
    <property type="entry name" value="CRCB"/>
    <property type="match status" value="1"/>
</dbReference>
<feature type="transmembrane region" description="Helical" evidence="10">
    <location>
        <begin position="62"/>
        <end position="82"/>
    </location>
</feature>
<comment type="subcellular location">
    <subcellularLocation>
        <location evidence="1 10">Cell membrane</location>
        <topology evidence="1 10">Multi-pass membrane protein</topology>
    </subcellularLocation>
</comment>
<comment type="similarity">
    <text evidence="7 10">Belongs to the fluoride channel Fluc/FEX (TC 1.A.43) family.</text>
</comment>
<keyword evidence="10" id="KW-0479">Metal-binding</keyword>
<organism evidence="11 12">
    <name type="scientific">Ferviditalea candida</name>
    <dbReference type="NCBI Taxonomy" id="3108399"/>
    <lineage>
        <taxon>Bacteria</taxon>
        <taxon>Bacillati</taxon>
        <taxon>Bacillota</taxon>
        <taxon>Bacilli</taxon>
        <taxon>Bacillales</taxon>
        <taxon>Paenibacillaceae</taxon>
        <taxon>Ferviditalea</taxon>
    </lineage>
</organism>
<dbReference type="PANTHER" id="PTHR28259">
    <property type="entry name" value="FLUORIDE EXPORT PROTEIN 1-RELATED"/>
    <property type="match status" value="1"/>
</dbReference>
<dbReference type="NCBIfam" id="TIGR00494">
    <property type="entry name" value="crcB"/>
    <property type="match status" value="1"/>
</dbReference>
<keyword evidence="10" id="KW-0915">Sodium</keyword>
<comment type="function">
    <text evidence="9 10">Fluoride-specific ion channel. Important for reducing fluoride concentration in the cell, thus reducing its toxicity.</text>
</comment>
<evidence type="ECO:0000256" key="8">
    <source>
        <dbReference type="ARBA" id="ARBA00035585"/>
    </source>
</evidence>
<keyword evidence="4 10" id="KW-1133">Transmembrane helix</keyword>